<evidence type="ECO:0000313" key="8">
    <source>
        <dbReference type="Proteomes" id="UP000823847"/>
    </source>
</evidence>
<gene>
    <name evidence="7" type="ORF">H9848_04255</name>
</gene>
<evidence type="ECO:0000256" key="6">
    <source>
        <dbReference type="SAM" id="Phobius"/>
    </source>
</evidence>
<keyword evidence="2" id="KW-1003">Cell membrane</keyword>
<dbReference type="AlphaFoldDB" id="A0A9D1XQL7"/>
<reference evidence="7" key="2">
    <citation type="submission" date="2021-04" db="EMBL/GenBank/DDBJ databases">
        <authorList>
            <person name="Gilroy R."/>
        </authorList>
    </citation>
    <scope>NUCLEOTIDE SEQUENCE</scope>
    <source>
        <strain evidence="7">ChiHecec2B26-12326</strain>
    </source>
</reference>
<keyword evidence="4 6" id="KW-1133">Transmembrane helix</keyword>
<evidence type="ECO:0000256" key="3">
    <source>
        <dbReference type="ARBA" id="ARBA00022692"/>
    </source>
</evidence>
<dbReference type="PANTHER" id="PTHR33931:SF2">
    <property type="entry name" value="HOLIN-LIKE PROTEIN CIDA"/>
    <property type="match status" value="1"/>
</dbReference>
<dbReference type="InterPro" id="IPR005538">
    <property type="entry name" value="LrgA/CidA"/>
</dbReference>
<dbReference type="Pfam" id="PF03788">
    <property type="entry name" value="LrgA"/>
    <property type="match status" value="1"/>
</dbReference>
<dbReference type="PANTHER" id="PTHR33931">
    <property type="entry name" value="HOLIN-LIKE PROTEIN CIDA-RELATED"/>
    <property type="match status" value="1"/>
</dbReference>
<evidence type="ECO:0000256" key="1">
    <source>
        <dbReference type="ARBA" id="ARBA00004651"/>
    </source>
</evidence>
<evidence type="ECO:0000313" key="7">
    <source>
        <dbReference type="EMBL" id="HIX85803.1"/>
    </source>
</evidence>
<accession>A0A9D1XQL7</accession>
<dbReference type="EMBL" id="DXEN01000028">
    <property type="protein sequence ID" value="HIX85803.1"/>
    <property type="molecule type" value="Genomic_DNA"/>
</dbReference>
<evidence type="ECO:0000256" key="5">
    <source>
        <dbReference type="ARBA" id="ARBA00023136"/>
    </source>
</evidence>
<evidence type="ECO:0000256" key="4">
    <source>
        <dbReference type="ARBA" id="ARBA00022989"/>
    </source>
</evidence>
<name>A0A9D1XQL7_9BACT</name>
<feature type="transmembrane region" description="Helical" evidence="6">
    <location>
        <begin position="26"/>
        <end position="46"/>
    </location>
</feature>
<organism evidence="7 8">
    <name type="scientific">Candidatus Parabacteroides intestinigallinarum</name>
    <dbReference type="NCBI Taxonomy" id="2838722"/>
    <lineage>
        <taxon>Bacteria</taxon>
        <taxon>Pseudomonadati</taxon>
        <taxon>Bacteroidota</taxon>
        <taxon>Bacteroidia</taxon>
        <taxon>Bacteroidales</taxon>
        <taxon>Tannerellaceae</taxon>
        <taxon>Parabacteroides</taxon>
    </lineage>
</organism>
<sequence length="119" mass="13259">MKYITQFLIILGFSFAGEAIHALLPLPIPASVYGIVALFLALELKWVKVNHVREVSTFLIAVMPVMFIPAAVGLIDSWPYIAGHWLAYIAVTIISTFTVMAAAGWITQRMIRQRKEGNQ</sequence>
<feature type="transmembrane region" description="Helical" evidence="6">
    <location>
        <begin position="58"/>
        <end position="79"/>
    </location>
</feature>
<comment type="caution">
    <text evidence="7">The sequence shown here is derived from an EMBL/GenBank/DDBJ whole genome shotgun (WGS) entry which is preliminary data.</text>
</comment>
<dbReference type="GO" id="GO:0005886">
    <property type="term" value="C:plasma membrane"/>
    <property type="evidence" value="ECO:0007669"/>
    <property type="project" value="UniProtKB-SubCell"/>
</dbReference>
<keyword evidence="5 6" id="KW-0472">Membrane</keyword>
<keyword evidence="3 6" id="KW-0812">Transmembrane</keyword>
<feature type="transmembrane region" description="Helical" evidence="6">
    <location>
        <begin position="85"/>
        <end position="106"/>
    </location>
</feature>
<reference evidence="7" key="1">
    <citation type="journal article" date="2021" name="PeerJ">
        <title>Extensive microbial diversity within the chicken gut microbiome revealed by metagenomics and culture.</title>
        <authorList>
            <person name="Gilroy R."/>
            <person name="Ravi A."/>
            <person name="Getino M."/>
            <person name="Pursley I."/>
            <person name="Horton D.L."/>
            <person name="Alikhan N.F."/>
            <person name="Baker D."/>
            <person name="Gharbi K."/>
            <person name="Hall N."/>
            <person name="Watson M."/>
            <person name="Adriaenssens E.M."/>
            <person name="Foster-Nyarko E."/>
            <person name="Jarju S."/>
            <person name="Secka A."/>
            <person name="Antonio M."/>
            <person name="Oren A."/>
            <person name="Chaudhuri R.R."/>
            <person name="La Ragione R."/>
            <person name="Hildebrand F."/>
            <person name="Pallen M.J."/>
        </authorList>
    </citation>
    <scope>NUCLEOTIDE SEQUENCE</scope>
    <source>
        <strain evidence="7">ChiHecec2B26-12326</strain>
    </source>
</reference>
<evidence type="ECO:0000256" key="2">
    <source>
        <dbReference type="ARBA" id="ARBA00022475"/>
    </source>
</evidence>
<proteinExistence type="predicted"/>
<protein>
    <submittedName>
        <fullName evidence="7">CidA/LrgA family protein</fullName>
    </submittedName>
</protein>
<comment type="subcellular location">
    <subcellularLocation>
        <location evidence="1">Cell membrane</location>
        <topology evidence="1">Multi-pass membrane protein</topology>
    </subcellularLocation>
</comment>
<dbReference type="Proteomes" id="UP000823847">
    <property type="component" value="Unassembled WGS sequence"/>
</dbReference>